<feature type="domain" description="DUF6699" evidence="2">
    <location>
        <begin position="141"/>
        <end position="284"/>
    </location>
</feature>
<evidence type="ECO:0000313" key="4">
    <source>
        <dbReference type="Proteomes" id="UP001215280"/>
    </source>
</evidence>
<dbReference type="InterPro" id="IPR046522">
    <property type="entry name" value="DUF6699"/>
</dbReference>
<feature type="region of interest" description="Disordered" evidence="1">
    <location>
        <begin position="1"/>
        <end position="22"/>
    </location>
</feature>
<proteinExistence type="predicted"/>
<dbReference type="Pfam" id="PF20415">
    <property type="entry name" value="DUF6699"/>
    <property type="match status" value="1"/>
</dbReference>
<dbReference type="Proteomes" id="UP001215280">
    <property type="component" value="Unassembled WGS sequence"/>
</dbReference>
<gene>
    <name evidence="3" type="ORF">DFH07DRAFT_922810</name>
</gene>
<reference evidence="3" key="1">
    <citation type="submission" date="2023-03" db="EMBL/GenBank/DDBJ databases">
        <title>Massive genome expansion in bonnet fungi (Mycena s.s.) driven by repeated elements and novel gene families across ecological guilds.</title>
        <authorList>
            <consortium name="Lawrence Berkeley National Laboratory"/>
            <person name="Harder C.B."/>
            <person name="Miyauchi S."/>
            <person name="Viragh M."/>
            <person name="Kuo A."/>
            <person name="Thoen E."/>
            <person name="Andreopoulos B."/>
            <person name="Lu D."/>
            <person name="Skrede I."/>
            <person name="Drula E."/>
            <person name="Henrissat B."/>
            <person name="Morin E."/>
            <person name="Kohler A."/>
            <person name="Barry K."/>
            <person name="LaButti K."/>
            <person name="Morin E."/>
            <person name="Salamov A."/>
            <person name="Lipzen A."/>
            <person name="Mereny Z."/>
            <person name="Hegedus B."/>
            <person name="Baldrian P."/>
            <person name="Stursova M."/>
            <person name="Weitz H."/>
            <person name="Taylor A."/>
            <person name="Grigoriev I.V."/>
            <person name="Nagy L.G."/>
            <person name="Martin F."/>
            <person name="Kauserud H."/>
        </authorList>
    </citation>
    <scope>NUCLEOTIDE SEQUENCE</scope>
    <source>
        <strain evidence="3">CBHHK188m</strain>
    </source>
</reference>
<dbReference type="EMBL" id="JARJLG010000083">
    <property type="protein sequence ID" value="KAJ7750086.1"/>
    <property type="molecule type" value="Genomic_DNA"/>
</dbReference>
<organism evidence="3 4">
    <name type="scientific">Mycena maculata</name>
    <dbReference type="NCBI Taxonomy" id="230809"/>
    <lineage>
        <taxon>Eukaryota</taxon>
        <taxon>Fungi</taxon>
        <taxon>Dikarya</taxon>
        <taxon>Basidiomycota</taxon>
        <taxon>Agaricomycotina</taxon>
        <taxon>Agaricomycetes</taxon>
        <taxon>Agaricomycetidae</taxon>
        <taxon>Agaricales</taxon>
        <taxon>Marasmiineae</taxon>
        <taxon>Mycenaceae</taxon>
        <taxon>Mycena</taxon>
    </lineage>
</organism>
<evidence type="ECO:0000256" key="1">
    <source>
        <dbReference type="SAM" id="MobiDB-lite"/>
    </source>
</evidence>
<dbReference type="AlphaFoldDB" id="A0AAD7IUK1"/>
<keyword evidence="4" id="KW-1185">Reference proteome</keyword>
<protein>
    <recommendedName>
        <fullName evidence="2">DUF6699 domain-containing protein</fullName>
    </recommendedName>
</protein>
<sequence length="309" mass="34431">MQRRRAARRLPNPRSVPQYPGTGFVHPVRPPPFCPGLPAFGMTPGGMHTIPVPGVNLSSPSAMGWRQHMATAHFLSHTPGITPAWPTQPHIPLSENVAVVPADTLHWTPGTFPPLPFGTPVPIHIHPSLIPNPINPTIPPLQWDVLHAPEQARLYTGRGIIKKPNLKDTVAFPVAEKIWICAGEDCPILVYWMQIWGPIVVENAKGPKIVDVLDAVRAYFMVPLSRRDFRAIRNSRSPINPSPYDPLACAATKRADDSYELRDISTKEFRRIDVLGVFRQWGGVRPVVFQDGTWRLFLNLLPYSVPRVA</sequence>
<comment type="caution">
    <text evidence="3">The sequence shown here is derived from an EMBL/GenBank/DDBJ whole genome shotgun (WGS) entry which is preliminary data.</text>
</comment>
<evidence type="ECO:0000313" key="3">
    <source>
        <dbReference type="EMBL" id="KAJ7750086.1"/>
    </source>
</evidence>
<name>A0AAD7IUK1_9AGAR</name>
<evidence type="ECO:0000259" key="2">
    <source>
        <dbReference type="Pfam" id="PF20415"/>
    </source>
</evidence>
<accession>A0AAD7IUK1</accession>